<dbReference type="InterPro" id="IPR036249">
    <property type="entry name" value="Thioredoxin-like_sf"/>
</dbReference>
<dbReference type="InterPro" id="IPR050213">
    <property type="entry name" value="GST_superfamily"/>
</dbReference>
<dbReference type="OrthoDB" id="414243at2759"/>
<name>A0A1I7RQI8_BURXY</name>
<evidence type="ECO:0000313" key="8">
    <source>
        <dbReference type="EMBL" id="CAG9104654.1"/>
    </source>
</evidence>
<dbReference type="Gene3D" id="3.40.30.10">
    <property type="entry name" value="Glutaredoxin"/>
    <property type="match status" value="1"/>
</dbReference>
<dbReference type="Proteomes" id="UP000659654">
    <property type="component" value="Unassembled WGS sequence"/>
</dbReference>
<evidence type="ECO:0000313" key="10">
    <source>
        <dbReference type="Proteomes" id="UP000659654"/>
    </source>
</evidence>
<dbReference type="PANTHER" id="PTHR11571">
    <property type="entry name" value="GLUTATHIONE S-TRANSFERASE"/>
    <property type="match status" value="1"/>
</dbReference>
<evidence type="ECO:0000259" key="5">
    <source>
        <dbReference type="PROSITE" id="PS50404"/>
    </source>
</evidence>
<feature type="domain" description="GST C-terminal" evidence="6">
    <location>
        <begin position="65"/>
        <end position="184"/>
    </location>
</feature>
<comment type="catalytic activity">
    <reaction evidence="4">
        <text>RX + glutathione = an S-substituted glutathione + a halide anion + H(+)</text>
        <dbReference type="Rhea" id="RHEA:16437"/>
        <dbReference type="ChEBI" id="CHEBI:15378"/>
        <dbReference type="ChEBI" id="CHEBI:16042"/>
        <dbReference type="ChEBI" id="CHEBI:17792"/>
        <dbReference type="ChEBI" id="CHEBI:57925"/>
        <dbReference type="ChEBI" id="CHEBI:90779"/>
        <dbReference type="EC" id="2.5.1.18"/>
    </reaction>
</comment>
<dbReference type="GO" id="GO:0004364">
    <property type="term" value="F:glutathione transferase activity"/>
    <property type="evidence" value="ECO:0007669"/>
    <property type="project" value="UniProtKB-EC"/>
</dbReference>
<dbReference type="InterPro" id="IPR010987">
    <property type="entry name" value="Glutathione-S-Trfase_C-like"/>
</dbReference>
<sequence length="184" mass="21523">MLHYAGIPFNDRRLSGEEWAKIKFDRKLFPYGTMPVLFVDNDRIAESHVINRYVGRLARLDQSDDPLEAAHLDEIYEVGRTFFDAAFPFILMSLGFISGDKEATLNRIFIPNVEKFFPIVEQFIRPNGWFSDKGLSYVDFFWASVVDMYLPFAEEVLKLHPKSIEHMEKVKGLPQLQEYLRNRP</sequence>
<dbReference type="EMBL" id="CAJFCV020000003">
    <property type="protein sequence ID" value="CAG9104654.1"/>
    <property type="molecule type" value="Genomic_DNA"/>
</dbReference>
<accession>A0A1I7RQI8</accession>
<dbReference type="PANTHER" id="PTHR11571:SF224">
    <property type="entry name" value="HEMATOPOIETIC PROSTAGLANDIN D SYNTHASE"/>
    <property type="match status" value="1"/>
</dbReference>
<dbReference type="WBParaSite" id="BXY_0298200.1">
    <property type="protein sequence ID" value="BXY_0298200.1"/>
    <property type="gene ID" value="BXY_0298200"/>
</dbReference>
<evidence type="ECO:0000256" key="3">
    <source>
        <dbReference type="ARBA" id="ARBA00038317"/>
    </source>
</evidence>
<dbReference type="Gene3D" id="1.20.1050.10">
    <property type="match status" value="1"/>
</dbReference>
<dbReference type="Pfam" id="PF13409">
    <property type="entry name" value="GST_N_2"/>
    <property type="match status" value="1"/>
</dbReference>
<reference evidence="11" key="1">
    <citation type="submission" date="2016-11" db="UniProtKB">
        <authorList>
            <consortium name="WormBaseParasite"/>
        </authorList>
    </citation>
    <scope>IDENTIFICATION</scope>
</reference>
<dbReference type="PROSITE" id="PS50404">
    <property type="entry name" value="GST_NTER"/>
    <property type="match status" value="1"/>
</dbReference>
<organism evidence="9 11">
    <name type="scientific">Bursaphelenchus xylophilus</name>
    <name type="common">Pinewood nematode worm</name>
    <name type="synonym">Aphelenchoides xylophilus</name>
    <dbReference type="NCBI Taxonomy" id="6326"/>
    <lineage>
        <taxon>Eukaryota</taxon>
        <taxon>Metazoa</taxon>
        <taxon>Ecdysozoa</taxon>
        <taxon>Nematoda</taxon>
        <taxon>Chromadorea</taxon>
        <taxon>Rhabditida</taxon>
        <taxon>Tylenchina</taxon>
        <taxon>Tylenchomorpha</taxon>
        <taxon>Aphelenchoidea</taxon>
        <taxon>Aphelenchoididae</taxon>
        <taxon>Bursaphelenchus</taxon>
    </lineage>
</organism>
<dbReference type="InterPro" id="IPR004046">
    <property type="entry name" value="GST_C"/>
</dbReference>
<gene>
    <name evidence="7" type="ORF">BXYJ_LOCUS5663</name>
</gene>
<dbReference type="eggNOG" id="KOG1695">
    <property type="taxonomic scope" value="Eukaryota"/>
</dbReference>
<dbReference type="PROSITE" id="PS50405">
    <property type="entry name" value="GST_CTER"/>
    <property type="match status" value="1"/>
</dbReference>
<evidence type="ECO:0000259" key="6">
    <source>
        <dbReference type="PROSITE" id="PS50405"/>
    </source>
</evidence>
<evidence type="ECO:0000256" key="1">
    <source>
        <dbReference type="ARBA" id="ARBA00012452"/>
    </source>
</evidence>
<dbReference type="InterPro" id="IPR004045">
    <property type="entry name" value="Glutathione_S-Trfase_N"/>
</dbReference>
<evidence type="ECO:0000313" key="11">
    <source>
        <dbReference type="WBParaSite" id="BXY_0298200.1"/>
    </source>
</evidence>
<dbReference type="EMBL" id="CAJFDI010000003">
    <property type="protein sequence ID" value="CAD5219407.1"/>
    <property type="molecule type" value="Genomic_DNA"/>
</dbReference>
<evidence type="ECO:0000313" key="9">
    <source>
        <dbReference type="Proteomes" id="UP000095284"/>
    </source>
</evidence>
<dbReference type="Proteomes" id="UP000095284">
    <property type="component" value="Unplaced"/>
</dbReference>
<dbReference type="SUPFAM" id="SSF47616">
    <property type="entry name" value="GST C-terminal domain-like"/>
    <property type="match status" value="1"/>
</dbReference>
<keyword evidence="2" id="KW-0808">Transferase</keyword>
<dbReference type="EC" id="2.5.1.18" evidence="1"/>
<protein>
    <recommendedName>
        <fullName evidence="1">glutathione transferase</fullName>
        <ecNumber evidence="1">2.5.1.18</ecNumber>
    </recommendedName>
</protein>
<dbReference type="Proteomes" id="UP000582659">
    <property type="component" value="Unassembled WGS sequence"/>
</dbReference>
<dbReference type="GO" id="GO:0006749">
    <property type="term" value="P:glutathione metabolic process"/>
    <property type="evidence" value="ECO:0007669"/>
    <property type="project" value="TreeGrafter"/>
</dbReference>
<keyword evidence="10" id="KW-1185">Reference proteome</keyword>
<evidence type="ECO:0000313" key="7">
    <source>
        <dbReference type="EMBL" id="CAD5219407.1"/>
    </source>
</evidence>
<proteinExistence type="inferred from homology"/>
<dbReference type="SUPFAM" id="SSF52833">
    <property type="entry name" value="Thioredoxin-like"/>
    <property type="match status" value="1"/>
</dbReference>
<comment type="similarity">
    <text evidence="3">Belongs to the GST superfamily. Sigma family.</text>
</comment>
<evidence type="ECO:0000256" key="4">
    <source>
        <dbReference type="ARBA" id="ARBA00047960"/>
    </source>
</evidence>
<dbReference type="SMR" id="A0A1I7RQI8"/>
<dbReference type="AlphaFoldDB" id="A0A1I7RQI8"/>
<dbReference type="InterPro" id="IPR036282">
    <property type="entry name" value="Glutathione-S-Trfase_C_sf"/>
</dbReference>
<dbReference type="Pfam" id="PF14497">
    <property type="entry name" value="GST_C_3"/>
    <property type="match status" value="1"/>
</dbReference>
<feature type="domain" description="GST N-terminal" evidence="5">
    <location>
        <begin position="1"/>
        <end position="62"/>
    </location>
</feature>
<evidence type="ECO:0000256" key="2">
    <source>
        <dbReference type="ARBA" id="ARBA00022679"/>
    </source>
</evidence>
<reference evidence="8" key="2">
    <citation type="submission" date="2020-08" db="EMBL/GenBank/DDBJ databases">
        <authorList>
            <person name="Kikuchi T."/>
        </authorList>
    </citation>
    <scope>NUCLEOTIDE SEQUENCE</scope>
    <source>
        <strain evidence="7">Ka4C1</strain>
    </source>
</reference>